<reference evidence="2 3" key="1">
    <citation type="journal article" date="2018" name="IMA Fungus">
        <title>IMA Genome-F 9: Draft genome sequence of Annulohypoxylon stygium, Aspergillus mulundensis, Berkeleyomyces basicola (syn. Thielaviopsis basicola), Ceratocystis smalleyi, two Cercospora beticola strains, Coleophoma cylindrospora, Fusarium fracticaudum, Phialophora cf. hyalina, and Morchella septimelata.</title>
        <authorList>
            <person name="Wingfield B.D."/>
            <person name="Bills G.F."/>
            <person name="Dong Y."/>
            <person name="Huang W."/>
            <person name="Nel W.J."/>
            <person name="Swalarsk-Parry B.S."/>
            <person name="Vaghefi N."/>
            <person name="Wilken P.M."/>
            <person name="An Z."/>
            <person name="de Beer Z.W."/>
            <person name="De Vos L."/>
            <person name="Chen L."/>
            <person name="Duong T.A."/>
            <person name="Gao Y."/>
            <person name="Hammerbacher A."/>
            <person name="Kikkert J.R."/>
            <person name="Li Y."/>
            <person name="Li H."/>
            <person name="Li K."/>
            <person name="Li Q."/>
            <person name="Liu X."/>
            <person name="Ma X."/>
            <person name="Naidoo K."/>
            <person name="Pethybridge S.J."/>
            <person name="Sun J."/>
            <person name="Steenkamp E.T."/>
            <person name="van der Nest M.A."/>
            <person name="van Wyk S."/>
            <person name="Wingfield M.J."/>
            <person name="Xiong C."/>
            <person name="Yue Q."/>
            <person name="Zhang X."/>
        </authorList>
    </citation>
    <scope>NUCLEOTIDE SEQUENCE [LARGE SCALE GENOMIC DNA]</scope>
    <source>
        <strain evidence="2 3">BP 5553</strain>
    </source>
</reference>
<evidence type="ECO:0000313" key="2">
    <source>
        <dbReference type="EMBL" id="RDL37286.1"/>
    </source>
</evidence>
<feature type="transmembrane region" description="Helical" evidence="1">
    <location>
        <begin position="42"/>
        <end position="63"/>
    </location>
</feature>
<dbReference type="GeneID" id="43597568"/>
<dbReference type="PANTHER" id="PTHR23028:SF134">
    <property type="entry name" value="PUTATIVE (AFU_ORTHOLOGUE AFUA_4G08520)-RELATED"/>
    <property type="match status" value="1"/>
</dbReference>
<accession>A0A370TP33</accession>
<protein>
    <submittedName>
        <fullName evidence="2">Uncharacterized protein</fullName>
    </submittedName>
</protein>
<dbReference type="InterPro" id="IPR050879">
    <property type="entry name" value="Acyltransferase_3"/>
</dbReference>
<evidence type="ECO:0000313" key="3">
    <source>
        <dbReference type="Proteomes" id="UP000254866"/>
    </source>
</evidence>
<organism evidence="2 3">
    <name type="scientific">Venustampulla echinocandica</name>
    <dbReference type="NCBI Taxonomy" id="2656787"/>
    <lineage>
        <taxon>Eukaryota</taxon>
        <taxon>Fungi</taxon>
        <taxon>Dikarya</taxon>
        <taxon>Ascomycota</taxon>
        <taxon>Pezizomycotina</taxon>
        <taxon>Leotiomycetes</taxon>
        <taxon>Helotiales</taxon>
        <taxon>Pleuroascaceae</taxon>
        <taxon>Venustampulla</taxon>
    </lineage>
</organism>
<comment type="caution">
    <text evidence="2">The sequence shown here is derived from an EMBL/GenBank/DDBJ whole genome shotgun (WGS) entry which is preliminary data.</text>
</comment>
<dbReference type="OrthoDB" id="5819582at2759"/>
<dbReference type="PANTHER" id="PTHR23028">
    <property type="entry name" value="ACETYLTRANSFERASE"/>
    <property type="match status" value="1"/>
</dbReference>
<dbReference type="Proteomes" id="UP000254866">
    <property type="component" value="Unassembled WGS sequence"/>
</dbReference>
<dbReference type="STRING" id="2656787.A0A370TP33"/>
<dbReference type="AlphaFoldDB" id="A0A370TP33"/>
<evidence type="ECO:0000256" key="1">
    <source>
        <dbReference type="SAM" id="Phobius"/>
    </source>
</evidence>
<sequence>MVTLFFVISGYVLSYSALKKIRSRQAAQLLDSLASSVFRRWLRLFLPLIVSTFITVIFVRMGWVDDALATRVTLLPGPLPSRWAQIKDWWTSFILLSNTFMGMDEESVYADQYGSQLWTIPREFRGSIVVYVTLLGLAKTRQTFHVLSVIAFSLYALYIAQWDIYLFLSGMALAEIQFIYNEARQNNASSLQKYIPRAVKRHRKGILYIVTTLATLLAIHFLTIPDEGLDSAPGYGWMLANTPLQYGSVSLRQKFWLCLGAPLLCLAMIFSPPTSSNPSPIPQ</sequence>
<feature type="transmembrane region" description="Helical" evidence="1">
    <location>
        <begin position="143"/>
        <end position="160"/>
    </location>
</feature>
<proteinExistence type="predicted"/>
<dbReference type="EMBL" id="NPIC01000003">
    <property type="protein sequence ID" value="RDL37286.1"/>
    <property type="molecule type" value="Genomic_DNA"/>
</dbReference>
<keyword evidence="1" id="KW-1133">Transmembrane helix</keyword>
<dbReference type="RefSeq" id="XP_031869942.1">
    <property type="nucleotide sequence ID" value="XM_032013342.1"/>
</dbReference>
<keyword evidence="3" id="KW-1185">Reference proteome</keyword>
<keyword evidence="1" id="KW-0472">Membrane</keyword>
<feature type="transmembrane region" description="Helical" evidence="1">
    <location>
        <begin position="205"/>
        <end position="224"/>
    </location>
</feature>
<name>A0A370TP33_9HELO</name>
<keyword evidence="1" id="KW-0812">Transmembrane</keyword>
<gene>
    <name evidence="2" type="ORF">BP5553_04719</name>
</gene>